<reference evidence="1 2" key="1">
    <citation type="journal article" date="2011" name="BMC Genomics">
        <title>Genome sequencing reveals diversification of virulence factor content and possible host adaptation in distinct subpopulations of Salmonella enterica.</title>
        <authorList>
            <person name="den Bakker H.C."/>
            <person name="Moreno Switt A.I."/>
            <person name="Govoni G."/>
            <person name="Cummings C.A."/>
            <person name="Ranieri M.L."/>
            <person name="Degoricija L."/>
            <person name="Hoelzer K."/>
            <person name="Rodriguez-Rivera L.D."/>
            <person name="Brown S."/>
            <person name="Bolchacova E."/>
            <person name="Furtado M.R."/>
            <person name="Wiedmann M."/>
        </authorList>
    </citation>
    <scope>NUCLEOTIDE SEQUENCE [LARGE SCALE GENOMIC DNA]</scope>
    <source>
        <strain evidence="1 2">A4-669</strain>
    </source>
</reference>
<dbReference type="AlphaFoldDB" id="A0A6C8GM47"/>
<protein>
    <submittedName>
        <fullName evidence="1">Uncharacterized protein</fullName>
    </submittedName>
</protein>
<dbReference type="EMBL" id="AFCI01001051">
    <property type="protein sequence ID" value="EHC35195.1"/>
    <property type="molecule type" value="Genomic_DNA"/>
</dbReference>
<name>A0A6C8GM47_SALET</name>
<gene>
    <name evidence="1" type="ORF">LTSEADE_3085</name>
</gene>
<evidence type="ECO:0000313" key="2">
    <source>
        <dbReference type="Proteomes" id="UP000004906"/>
    </source>
</evidence>
<proteinExistence type="predicted"/>
<dbReference type="Proteomes" id="UP000004906">
    <property type="component" value="Unassembled WGS sequence"/>
</dbReference>
<comment type="caution">
    <text evidence="1">The sequence shown here is derived from an EMBL/GenBank/DDBJ whole genome shotgun (WGS) entry which is preliminary data.</text>
</comment>
<accession>A0A6C8GM47</accession>
<sequence length="101" mass="11376">MQRPLINKQEIKMAKVIFEFNNTENIEFQENGGFAVNMNVRLEESSPEDQTGPHDVMAGIIKSMAPEIIKKATEELLKSARELGLEAEGELFSYNPNAARH</sequence>
<evidence type="ECO:0000313" key="1">
    <source>
        <dbReference type="EMBL" id="EHC35195.1"/>
    </source>
</evidence>
<organism evidence="1 2">
    <name type="scientific">Salmonella enterica subsp. enterica serovar Adelaide str. A4-669</name>
    <dbReference type="NCBI Taxonomy" id="913063"/>
    <lineage>
        <taxon>Bacteria</taxon>
        <taxon>Pseudomonadati</taxon>
        <taxon>Pseudomonadota</taxon>
        <taxon>Gammaproteobacteria</taxon>
        <taxon>Enterobacterales</taxon>
        <taxon>Enterobacteriaceae</taxon>
        <taxon>Salmonella</taxon>
    </lineage>
</organism>